<evidence type="ECO:0000313" key="9">
    <source>
        <dbReference type="Proteomes" id="UP001596047"/>
    </source>
</evidence>
<evidence type="ECO:0000256" key="4">
    <source>
        <dbReference type="ARBA" id="ARBA00022989"/>
    </source>
</evidence>
<protein>
    <submittedName>
        <fullName evidence="8">MFS transporter</fullName>
    </submittedName>
</protein>
<feature type="transmembrane region" description="Helical" evidence="6">
    <location>
        <begin position="261"/>
        <end position="279"/>
    </location>
</feature>
<feature type="transmembrane region" description="Helical" evidence="6">
    <location>
        <begin position="147"/>
        <end position="168"/>
    </location>
</feature>
<keyword evidence="3 6" id="KW-0812">Transmembrane</keyword>
<keyword evidence="5 6" id="KW-0472">Membrane</keyword>
<feature type="transmembrane region" description="Helical" evidence="6">
    <location>
        <begin position="52"/>
        <end position="71"/>
    </location>
</feature>
<dbReference type="Proteomes" id="UP001596047">
    <property type="component" value="Unassembled WGS sequence"/>
</dbReference>
<dbReference type="InterPro" id="IPR011701">
    <property type="entry name" value="MFS"/>
</dbReference>
<comment type="caution">
    <text evidence="8">The sequence shown here is derived from an EMBL/GenBank/DDBJ whole genome shotgun (WGS) entry which is preliminary data.</text>
</comment>
<dbReference type="Gene3D" id="1.20.1250.20">
    <property type="entry name" value="MFS general substrate transporter like domains"/>
    <property type="match status" value="2"/>
</dbReference>
<feature type="transmembrane region" description="Helical" evidence="6">
    <location>
        <begin position="220"/>
        <end position="241"/>
    </location>
</feature>
<evidence type="ECO:0000256" key="1">
    <source>
        <dbReference type="ARBA" id="ARBA00004651"/>
    </source>
</evidence>
<dbReference type="PANTHER" id="PTHR43129:SF1">
    <property type="entry name" value="FOSMIDOMYCIN RESISTANCE PROTEIN"/>
    <property type="match status" value="1"/>
</dbReference>
<feature type="transmembrane region" description="Helical" evidence="6">
    <location>
        <begin position="21"/>
        <end position="46"/>
    </location>
</feature>
<feature type="transmembrane region" description="Helical" evidence="6">
    <location>
        <begin position="83"/>
        <end position="102"/>
    </location>
</feature>
<keyword evidence="4 6" id="KW-1133">Transmembrane helix</keyword>
<sequence length="414" mass="44439">MSSSLTAADSIRSQQTTVFTVLFAISLVHLLNDTVQSVVPAIFPIVQESLHFSFSQIGLIAFAMNITASLLQPFIGLYTDKRPLPYLLPVGVMFSLIGVVVLALAGSFAQMIIAVILIGIGSSVLHPESSRVAYLAAGPRRGLAQSIFQLGGNFGQSLAPILTALIFVPLGQFGIIWFTFAAAAALVVQTIVAKWYKNHIVNRPKAARTIRSSRPLSPKIMILSMTILIMLLFSKFVYLASMTGYYAFFLKDHFNLTTERSQLFIFALLAAGTLGGFVGGPLSDRFGRRNMIWFSILGTAPFSMVLPYANELFSAILCICIGFILLSGFSVIVVYGQELLPGKVGMVSGLFFGVAFGLGGIGSAILGAMADHFGLTFVIQICAYLPLIGLLAAFLPTDKQLKITVEPAESALSS</sequence>
<feature type="transmembrane region" description="Helical" evidence="6">
    <location>
        <begin position="375"/>
        <end position="395"/>
    </location>
</feature>
<organism evidence="8 9">
    <name type="scientific">Paenibacillus solisilvae</name>
    <dbReference type="NCBI Taxonomy" id="2486751"/>
    <lineage>
        <taxon>Bacteria</taxon>
        <taxon>Bacillati</taxon>
        <taxon>Bacillota</taxon>
        <taxon>Bacilli</taxon>
        <taxon>Bacillales</taxon>
        <taxon>Paenibacillaceae</taxon>
        <taxon>Paenibacillus</taxon>
    </lineage>
</organism>
<feature type="transmembrane region" description="Helical" evidence="6">
    <location>
        <begin position="174"/>
        <end position="196"/>
    </location>
</feature>
<name>A0ABW0W4D0_9BACL</name>
<keyword evidence="2" id="KW-0813">Transport</keyword>
<evidence type="ECO:0000256" key="5">
    <source>
        <dbReference type="ARBA" id="ARBA00023136"/>
    </source>
</evidence>
<accession>A0ABW0W4D0</accession>
<dbReference type="SUPFAM" id="SSF103473">
    <property type="entry name" value="MFS general substrate transporter"/>
    <property type="match status" value="1"/>
</dbReference>
<feature type="domain" description="Major facilitator superfamily (MFS) profile" evidence="7">
    <location>
        <begin position="21"/>
        <end position="401"/>
    </location>
</feature>
<dbReference type="PROSITE" id="PS50850">
    <property type="entry name" value="MFS"/>
    <property type="match status" value="1"/>
</dbReference>
<dbReference type="Pfam" id="PF07690">
    <property type="entry name" value="MFS_1"/>
    <property type="match status" value="1"/>
</dbReference>
<evidence type="ECO:0000313" key="8">
    <source>
        <dbReference type="EMBL" id="MFC5651604.1"/>
    </source>
</evidence>
<feature type="transmembrane region" description="Helical" evidence="6">
    <location>
        <begin position="108"/>
        <end position="126"/>
    </location>
</feature>
<keyword evidence="9" id="KW-1185">Reference proteome</keyword>
<dbReference type="PROSITE" id="PS00216">
    <property type="entry name" value="SUGAR_TRANSPORT_1"/>
    <property type="match status" value="1"/>
</dbReference>
<gene>
    <name evidence="8" type="ORF">ACFPYJ_21290</name>
</gene>
<dbReference type="InterPro" id="IPR036259">
    <property type="entry name" value="MFS_trans_sf"/>
</dbReference>
<proteinExistence type="predicted"/>
<evidence type="ECO:0000256" key="3">
    <source>
        <dbReference type="ARBA" id="ARBA00022692"/>
    </source>
</evidence>
<feature type="transmembrane region" description="Helical" evidence="6">
    <location>
        <begin position="347"/>
        <end position="369"/>
    </location>
</feature>
<dbReference type="CDD" id="cd17478">
    <property type="entry name" value="MFS_FsR"/>
    <property type="match status" value="1"/>
</dbReference>
<dbReference type="EMBL" id="JBHSOW010000080">
    <property type="protein sequence ID" value="MFC5651604.1"/>
    <property type="molecule type" value="Genomic_DNA"/>
</dbReference>
<dbReference type="PANTHER" id="PTHR43129">
    <property type="entry name" value="FOSMIDOMYCIN RESISTANCE PROTEIN"/>
    <property type="match status" value="1"/>
</dbReference>
<evidence type="ECO:0000259" key="7">
    <source>
        <dbReference type="PROSITE" id="PS50850"/>
    </source>
</evidence>
<evidence type="ECO:0000256" key="2">
    <source>
        <dbReference type="ARBA" id="ARBA00022448"/>
    </source>
</evidence>
<reference evidence="9" key="1">
    <citation type="journal article" date="2019" name="Int. J. Syst. Evol. Microbiol.">
        <title>The Global Catalogue of Microorganisms (GCM) 10K type strain sequencing project: providing services to taxonomists for standard genome sequencing and annotation.</title>
        <authorList>
            <consortium name="The Broad Institute Genomics Platform"/>
            <consortium name="The Broad Institute Genome Sequencing Center for Infectious Disease"/>
            <person name="Wu L."/>
            <person name="Ma J."/>
        </authorList>
    </citation>
    <scope>NUCLEOTIDE SEQUENCE [LARGE SCALE GENOMIC DNA]</scope>
    <source>
        <strain evidence="9">CGMCC 1.3240</strain>
    </source>
</reference>
<comment type="subcellular location">
    <subcellularLocation>
        <location evidence="1">Cell membrane</location>
        <topology evidence="1">Multi-pass membrane protein</topology>
    </subcellularLocation>
</comment>
<dbReference type="RefSeq" id="WP_379190240.1">
    <property type="nucleotide sequence ID" value="NZ_JBHSOW010000080.1"/>
</dbReference>
<dbReference type="InterPro" id="IPR005829">
    <property type="entry name" value="Sugar_transporter_CS"/>
</dbReference>
<evidence type="ECO:0000256" key="6">
    <source>
        <dbReference type="SAM" id="Phobius"/>
    </source>
</evidence>
<feature type="transmembrane region" description="Helical" evidence="6">
    <location>
        <begin position="314"/>
        <end position="335"/>
    </location>
</feature>
<dbReference type="InterPro" id="IPR020846">
    <property type="entry name" value="MFS_dom"/>
</dbReference>
<feature type="transmembrane region" description="Helical" evidence="6">
    <location>
        <begin position="291"/>
        <end position="308"/>
    </location>
</feature>